<reference evidence="2" key="1">
    <citation type="submission" date="2014-09" db="EMBL/GenBank/DDBJ databases">
        <authorList>
            <person name="Sharma Rahul"/>
            <person name="Thines Marco"/>
        </authorList>
    </citation>
    <scope>NUCLEOTIDE SEQUENCE [LARGE SCALE GENOMIC DNA]</scope>
</reference>
<protein>
    <submittedName>
        <fullName evidence="1">Tetratricopeptide-like helical</fullName>
    </submittedName>
</protein>
<dbReference type="Gene3D" id="1.25.40.10">
    <property type="entry name" value="Tetratricopeptide repeat domain"/>
    <property type="match status" value="1"/>
</dbReference>
<dbReference type="OrthoDB" id="2247385at2759"/>
<accession>A0A0P1ACM3</accession>
<dbReference type="AlphaFoldDB" id="A0A0P1ACM3"/>
<dbReference type="EMBL" id="CCYD01000321">
    <property type="protein sequence ID" value="CEG38198.1"/>
    <property type="molecule type" value="Genomic_DNA"/>
</dbReference>
<dbReference type="STRING" id="4781.A0A0P1ACM3"/>
<evidence type="ECO:0000313" key="1">
    <source>
        <dbReference type="EMBL" id="CEG38198.1"/>
    </source>
</evidence>
<dbReference type="SUPFAM" id="SSF81901">
    <property type="entry name" value="HCP-like"/>
    <property type="match status" value="1"/>
</dbReference>
<dbReference type="Proteomes" id="UP000054928">
    <property type="component" value="Unassembled WGS sequence"/>
</dbReference>
<sequence>MDACHVGNEGRGVSEDVVSAVKLFQDAALMDNKHAKFHLDMMYEYGRGVPRDFSTQPNYIDKAASMYQTLHISSDYSSFRIMALIKALNVREQFLKAVDLGGAQAMYALRQMHIHGQGCTIDV</sequence>
<dbReference type="GeneID" id="36403340"/>
<evidence type="ECO:0000313" key="2">
    <source>
        <dbReference type="Proteomes" id="UP000054928"/>
    </source>
</evidence>
<name>A0A0P1ACM3_PLAHL</name>
<organism evidence="1 2">
    <name type="scientific">Plasmopara halstedii</name>
    <name type="common">Downy mildew of sunflower</name>
    <dbReference type="NCBI Taxonomy" id="4781"/>
    <lineage>
        <taxon>Eukaryota</taxon>
        <taxon>Sar</taxon>
        <taxon>Stramenopiles</taxon>
        <taxon>Oomycota</taxon>
        <taxon>Peronosporomycetes</taxon>
        <taxon>Peronosporales</taxon>
        <taxon>Peronosporaceae</taxon>
        <taxon>Plasmopara</taxon>
    </lineage>
</organism>
<keyword evidence="2" id="KW-1185">Reference proteome</keyword>
<dbReference type="RefSeq" id="XP_024574567.1">
    <property type="nucleotide sequence ID" value="XM_024723608.1"/>
</dbReference>
<dbReference type="InterPro" id="IPR011990">
    <property type="entry name" value="TPR-like_helical_dom_sf"/>
</dbReference>
<proteinExistence type="predicted"/>